<dbReference type="KEGG" id="sdyn:Mal52_29630"/>
<feature type="transmembrane region" description="Helical" evidence="2">
    <location>
        <begin position="52"/>
        <end position="70"/>
    </location>
</feature>
<sequence length="1251" mass="140482">MFTPLETRLSELRQRVRRALFVNGVSWLITVFVGSIAVIGIADWLFRFSDSGVRLILSLTVVAATAYIAYRRLIAPLLVQLNDLDLALRIERLHPELKDSLASTVQFLNHDIDPALGSPELQQQVVNETSKHLQNVDFDEVVQTRNVKRIMLAATAVCLATAVLVGLNRADASIAFKRMVLPLSDTNWPKQTQLRILGDDFESVHSPETPLRIAIGETLTLHIDNARGGLPDNGMIFFRFPDKQETSQQLSAQSITDREDQPRDVFVSSLLVLEGPIQFRVEAGDDLEMPWFTIEAIVPPNLEDLQITLTPPEYLGQPSVDLPAGTGHVEGLLGTTVTTKARADKPLVDAHLHVYEQSQPLVLGPEGLTFGAEFTIAQPGNSIYWLAFRDREGHDSGQSRHYELRGIEDRVPEIEITDPTTNLRVTAVAKIPLRMVAKDDLGLKEIRLVYHTGSKSGAENPDDADATQPQMHTGAQTVTKDADDAEATEPQMVSVFNDSTRPQHQSATYEFDLSTMDLKPGDTITLHAEATDAFDLGEEHVGKSLPRIFTVVTSEEKQQELADRQADIMADLELAQKQQDAAHQQVRQLQIQLNEAGELRPQDVDTLQQTEMTQRRAAQKLSDAETGVRKRAQQLLNDIRDNAIDDPKTTRRMTKLDEELKRLGQENLPQIEEDLTAVRKREQSKVANDNAQTDPPKKSADATAEQQQALERAEKNQQIVAESLNAALKEMAEWRTHRDLAGDLEQLVESQQKLNQDAEKLGKQTLTKLPAELTKQEQTDLQRLGERQRQAAKRLDQLKSKVEETRKSSADQDSTESQLLEEVAEQMQEQSTAANMREAARQLQKNDVGAAMQNQRELLKQLQDLQDTLHNRRQTDTAEMVKKLKQEEKKLAELKDRQKELMRKIEKAQDLQDPEERQQELKKLAKEQQQLREEAQKMTRRLRRLQIQKGRDATARAADRQQQAAEQLKKDDPIAAAEQAQEALDDMEQAQRELAQQRREAEEQLAQEQLEKIADELRAMIPRQQGVIDETARLQGRYAEQGKWSRGTLRSLIGLTEVQRGLQSETEKLRETLTAAEVFALALKGAARDMDRAAVRLSERQADETTQRHAMRAKQRFIDLVEALKPEKKAPQNKQNPQQQGPGPGGAQGGPPTDGIPQLSQLKVLKSMQSDLRERTIELAALIEAADEITPANQQALQDLALEQTELADLTRNLTKITAAAEEEPVEEEPATEESIIEEPAAEEDVLELKQ</sequence>
<feature type="region of interest" description="Disordered" evidence="1">
    <location>
        <begin position="453"/>
        <end position="487"/>
    </location>
</feature>
<gene>
    <name evidence="3" type="ORF">Mal52_29630</name>
</gene>
<feature type="transmembrane region" description="Helical" evidence="2">
    <location>
        <begin position="20"/>
        <end position="46"/>
    </location>
</feature>
<feature type="compositionally biased region" description="Low complexity" evidence="1">
    <location>
        <begin position="1132"/>
        <end position="1141"/>
    </location>
</feature>
<feature type="region of interest" description="Disordered" evidence="1">
    <location>
        <begin position="681"/>
        <end position="707"/>
    </location>
</feature>
<evidence type="ECO:0000313" key="4">
    <source>
        <dbReference type="Proteomes" id="UP000319383"/>
    </source>
</evidence>
<keyword evidence="4" id="KW-1185">Reference proteome</keyword>
<name>A0A517ZPT9_9PLAN</name>
<feature type="region of interest" description="Disordered" evidence="1">
    <location>
        <begin position="1127"/>
        <end position="1158"/>
    </location>
</feature>
<feature type="region of interest" description="Disordered" evidence="1">
    <location>
        <begin position="779"/>
        <end position="841"/>
    </location>
</feature>
<keyword evidence="2" id="KW-0472">Membrane</keyword>
<keyword evidence="2" id="KW-0812">Transmembrane</keyword>
<dbReference type="RefSeq" id="WP_145376838.1">
    <property type="nucleotide sequence ID" value="NZ_CP036276.1"/>
</dbReference>
<feature type="compositionally biased region" description="Basic and acidic residues" evidence="1">
    <location>
        <begin position="779"/>
        <end position="810"/>
    </location>
</feature>
<proteinExistence type="predicted"/>
<feature type="region of interest" description="Disordered" evidence="1">
    <location>
        <begin position="906"/>
        <end position="973"/>
    </location>
</feature>
<feature type="transmembrane region" description="Helical" evidence="2">
    <location>
        <begin position="150"/>
        <end position="167"/>
    </location>
</feature>
<evidence type="ECO:0000256" key="1">
    <source>
        <dbReference type="SAM" id="MobiDB-lite"/>
    </source>
</evidence>
<dbReference type="AlphaFoldDB" id="A0A517ZPT9"/>
<reference evidence="3 4" key="1">
    <citation type="submission" date="2019-02" db="EMBL/GenBank/DDBJ databases">
        <title>Deep-cultivation of Planctomycetes and their phenomic and genomic characterization uncovers novel biology.</title>
        <authorList>
            <person name="Wiegand S."/>
            <person name="Jogler M."/>
            <person name="Boedeker C."/>
            <person name="Pinto D."/>
            <person name="Vollmers J."/>
            <person name="Rivas-Marin E."/>
            <person name="Kohn T."/>
            <person name="Peeters S.H."/>
            <person name="Heuer A."/>
            <person name="Rast P."/>
            <person name="Oberbeckmann S."/>
            <person name="Bunk B."/>
            <person name="Jeske O."/>
            <person name="Meyerdierks A."/>
            <person name="Storesund J.E."/>
            <person name="Kallscheuer N."/>
            <person name="Luecker S."/>
            <person name="Lage O.M."/>
            <person name="Pohl T."/>
            <person name="Merkel B.J."/>
            <person name="Hornburger P."/>
            <person name="Mueller R.-W."/>
            <person name="Bruemmer F."/>
            <person name="Labrenz M."/>
            <person name="Spormann A.M."/>
            <person name="Op den Camp H."/>
            <person name="Overmann J."/>
            <person name="Amann R."/>
            <person name="Jetten M.S.M."/>
            <person name="Mascher T."/>
            <person name="Medema M.H."/>
            <person name="Devos D.P."/>
            <person name="Kaster A.-K."/>
            <person name="Ovreas L."/>
            <person name="Rohde M."/>
            <person name="Galperin M.Y."/>
            <person name="Jogler C."/>
        </authorList>
    </citation>
    <scope>NUCLEOTIDE SEQUENCE [LARGE SCALE GENOMIC DNA]</scope>
    <source>
        <strain evidence="3 4">Mal52</strain>
    </source>
</reference>
<dbReference type="EMBL" id="CP036276">
    <property type="protein sequence ID" value="QDU44481.1"/>
    <property type="molecule type" value="Genomic_DNA"/>
</dbReference>
<accession>A0A517ZPT9</accession>
<feature type="compositionally biased region" description="Acidic residues" evidence="1">
    <location>
        <begin position="1221"/>
        <end position="1251"/>
    </location>
</feature>
<feature type="compositionally biased region" description="Basic and acidic residues" evidence="1">
    <location>
        <begin position="906"/>
        <end position="937"/>
    </location>
</feature>
<feature type="region of interest" description="Disordered" evidence="1">
    <location>
        <begin position="1219"/>
        <end position="1251"/>
    </location>
</feature>
<protein>
    <submittedName>
        <fullName evidence="3">Uncharacterized protein</fullName>
    </submittedName>
</protein>
<keyword evidence="2" id="KW-1133">Transmembrane helix</keyword>
<feature type="compositionally biased region" description="Polar residues" evidence="1">
    <location>
        <begin position="467"/>
        <end position="479"/>
    </location>
</feature>
<organism evidence="3 4">
    <name type="scientific">Symmachiella dynata</name>
    <dbReference type="NCBI Taxonomy" id="2527995"/>
    <lineage>
        <taxon>Bacteria</taxon>
        <taxon>Pseudomonadati</taxon>
        <taxon>Planctomycetota</taxon>
        <taxon>Planctomycetia</taxon>
        <taxon>Planctomycetales</taxon>
        <taxon>Planctomycetaceae</taxon>
        <taxon>Symmachiella</taxon>
    </lineage>
</organism>
<feature type="compositionally biased region" description="Basic and acidic residues" evidence="1">
    <location>
        <begin position="949"/>
        <end position="959"/>
    </location>
</feature>
<dbReference type="Proteomes" id="UP000319383">
    <property type="component" value="Chromosome"/>
</dbReference>
<evidence type="ECO:0000256" key="2">
    <source>
        <dbReference type="SAM" id="Phobius"/>
    </source>
</evidence>
<evidence type="ECO:0000313" key="3">
    <source>
        <dbReference type="EMBL" id="QDU44481.1"/>
    </source>
</evidence>